<organism evidence="2 3">
    <name type="scientific">Hibiscus syriacus</name>
    <name type="common">Rose of Sharon</name>
    <dbReference type="NCBI Taxonomy" id="106335"/>
    <lineage>
        <taxon>Eukaryota</taxon>
        <taxon>Viridiplantae</taxon>
        <taxon>Streptophyta</taxon>
        <taxon>Embryophyta</taxon>
        <taxon>Tracheophyta</taxon>
        <taxon>Spermatophyta</taxon>
        <taxon>Magnoliopsida</taxon>
        <taxon>eudicotyledons</taxon>
        <taxon>Gunneridae</taxon>
        <taxon>Pentapetalae</taxon>
        <taxon>rosids</taxon>
        <taxon>malvids</taxon>
        <taxon>Malvales</taxon>
        <taxon>Malvaceae</taxon>
        <taxon>Malvoideae</taxon>
        <taxon>Hibiscus</taxon>
    </lineage>
</organism>
<reference evidence="2" key="1">
    <citation type="submission" date="2019-09" db="EMBL/GenBank/DDBJ databases">
        <title>Draft genome information of white flower Hibiscus syriacus.</title>
        <authorList>
            <person name="Kim Y.-M."/>
        </authorList>
    </citation>
    <scope>NUCLEOTIDE SEQUENCE [LARGE SCALE GENOMIC DNA]</scope>
    <source>
        <strain evidence="2">YM2019G1</strain>
    </source>
</reference>
<feature type="region of interest" description="Disordered" evidence="1">
    <location>
        <begin position="1"/>
        <end position="43"/>
    </location>
</feature>
<name>A0A6A3BA62_HIBSY</name>
<dbReference type="PANTHER" id="PTHR33416">
    <property type="entry name" value="NUCLEAR PORE COMPLEX PROTEIN NUP1"/>
    <property type="match status" value="1"/>
</dbReference>
<feature type="compositionally biased region" description="Basic and acidic residues" evidence="1">
    <location>
        <begin position="277"/>
        <end position="287"/>
    </location>
</feature>
<dbReference type="EMBL" id="VEPZ02000874">
    <property type="protein sequence ID" value="KAE8713930.1"/>
    <property type="molecule type" value="Genomic_DNA"/>
</dbReference>
<dbReference type="GO" id="GO:0005635">
    <property type="term" value="C:nuclear envelope"/>
    <property type="evidence" value="ECO:0007669"/>
    <property type="project" value="TreeGrafter"/>
</dbReference>
<gene>
    <name evidence="2" type="ORF">F3Y22_tig00110202pilonHSYRG00015</name>
</gene>
<proteinExistence type="predicted"/>
<evidence type="ECO:0000313" key="3">
    <source>
        <dbReference type="Proteomes" id="UP000436088"/>
    </source>
</evidence>
<evidence type="ECO:0000256" key="1">
    <source>
        <dbReference type="SAM" id="MobiDB-lite"/>
    </source>
</evidence>
<dbReference type="GO" id="GO:0071763">
    <property type="term" value="P:nuclear membrane organization"/>
    <property type="evidence" value="ECO:0007669"/>
    <property type="project" value="TreeGrafter"/>
</dbReference>
<evidence type="ECO:0000313" key="2">
    <source>
        <dbReference type="EMBL" id="KAE8713930.1"/>
    </source>
</evidence>
<dbReference type="Proteomes" id="UP000436088">
    <property type="component" value="Unassembled WGS sequence"/>
</dbReference>
<dbReference type="PANTHER" id="PTHR33416:SF18">
    <property type="entry name" value="NUCLEOPORIN-LIKE PROTEIN"/>
    <property type="match status" value="1"/>
</dbReference>
<feature type="region of interest" description="Disordered" evidence="1">
    <location>
        <begin position="376"/>
        <end position="398"/>
    </location>
</feature>
<accession>A0A6A3BA62</accession>
<dbReference type="AlphaFoldDB" id="A0A6A3BA62"/>
<protein>
    <submittedName>
        <fullName evidence="2">Dedicator of cytokinesis protein 6, putative isoform 2</fullName>
    </submittedName>
</protein>
<keyword evidence="3" id="KW-1185">Reference proteome</keyword>
<feature type="compositionally biased region" description="Polar residues" evidence="1">
    <location>
        <begin position="1"/>
        <end position="18"/>
    </location>
</feature>
<feature type="region of interest" description="Disordered" evidence="1">
    <location>
        <begin position="272"/>
        <end position="296"/>
    </location>
</feature>
<sequence length="601" mass="66512">MERATTPSYSLPDPQTTDRGVGGKLRRQPPRRPPPTPYARPKQNQSFRGRFLSILVVRAYSVIARGATRIFPSLFSTPSNDLLLLPEPKLMLVLAGHLIDQRLVLNLLNKEGNGIKSDIKDEGLSEIEKLLEGKTFSREEINCLIEIINSRAVDVSKDDQKRKDLVLSARGANDPIVTCNLRRLTEEKQDDSNKAAWDLETPLPKPIVGWAHNHKLQLLQLLAGWEEEVPEAANLKGIFSHVYKVASSGMRNICIVSRMKLDANQLKLQKRTCNPDTRSKPRIRDDGTSEAQSRGCVYSRSSLKGPFPVGNSNVSKSAFSSIKNNLEQGGTSSSSVFQSVDSNRSSEVNIPPVCSQSSKMARTIFEHLERNLVTPEEKSEELKVATSSKISKSSDADANKSTIETKNVNRISASDLEVDNTVTMFGNNGGSSIALEKLWILRSRLYTSSYVYIKECLTDRLIGQDDSKVTGAPEKLSSPLGINQFWLLFLSASLSEGGCLLPIVALVLLSLFPHLQVRILSLQHHPSCHYYQAAVFISPKRNIQDLRIALAAQADCLLPLFFSFPSTSNVPYHVDASDITFNFGSDRSSRISFSSIGKDTI</sequence>
<comment type="caution">
    <text evidence="2">The sequence shown here is derived from an EMBL/GenBank/DDBJ whole genome shotgun (WGS) entry which is preliminary data.</text>
</comment>